<dbReference type="Gene3D" id="1.10.150.50">
    <property type="entry name" value="Transcription Factor, Ets-1"/>
    <property type="match status" value="1"/>
</dbReference>
<dbReference type="Gene3D" id="3.30.200.20">
    <property type="entry name" value="Phosphorylase Kinase, domain 1"/>
    <property type="match status" value="1"/>
</dbReference>
<dbReference type="OrthoDB" id="4062651at2759"/>
<dbReference type="InterPro" id="IPR013761">
    <property type="entry name" value="SAM/pointed_sf"/>
</dbReference>
<evidence type="ECO:0000256" key="5">
    <source>
        <dbReference type="PROSITE-ProRule" id="PRU10141"/>
    </source>
</evidence>
<feature type="domain" description="SAM" evidence="8">
    <location>
        <begin position="17"/>
        <end position="85"/>
    </location>
</feature>
<dbReference type="VEuPathDB" id="AmoebaDB:ACA1_176130"/>
<dbReference type="EMBL" id="KB007811">
    <property type="protein sequence ID" value="ELR24935.1"/>
    <property type="molecule type" value="Genomic_DNA"/>
</dbReference>
<feature type="region of interest" description="Disordered" evidence="6">
    <location>
        <begin position="427"/>
        <end position="512"/>
    </location>
</feature>
<dbReference type="AlphaFoldDB" id="L8HIA0"/>
<dbReference type="GeneID" id="14925970"/>
<dbReference type="Pfam" id="PF07647">
    <property type="entry name" value="SAM_2"/>
    <property type="match status" value="1"/>
</dbReference>
<evidence type="ECO:0000256" key="1">
    <source>
        <dbReference type="ARBA" id="ARBA00022679"/>
    </source>
</evidence>
<dbReference type="Proteomes" id="UP000011083">
    <property type="component" value="Unassembled WGS sequence"/>
</dbReference>
<feature type="domain" description="Protein kinase" evidence="7">
    <location>
        <begin position="168"/>
        <end position="390"/>
    </location>
</feature>
<dbReference type="InterPro" id="IPR001660">
    <property type="entry name" value="SAM"/>
</dbReference>
<dbReference type="GO" id="GO:0005524">
    <property type="term" value="F:ATP binding"/>
    <property type="evidence" value="ECO:0007669"/>
    <property type="project" value="UniProtKB-UniRule"/>
</dbReference>
<keyword evidence="4 5" id="KW-0067">ATP-binding</keyword>
<dbReference type="PANTHER" id="PTHR44329">
    <property type="entry name" value="SERINE/THREONINE-PROTEIN KINASE TNNI3K-RELATED"/>
    <property type="match status" value="1"/>
</dbReference>
<evidence type="ECO:0000313" key="10">
    <source>
        <dbReference type="Proteomes" id="UP000011083"/>
    </source>
</evidence>
<dbReference type="SUPFAM" id="SSF56112">
    <property type="entry name" value="Protein kinase-like (PK-like)"/>
    <property type="match status" value="1"/>
</dbReference>
<evidence type="ECO:0000256" key="3">
    <source>
        <dbReference type="ARBA" id="ARBA00022777"/>
    </source>
</evidence>
<dbReference type="InterPro" id="IPR051681">
    <property type="entry name" value="Ser/Thr_Kinases-Pseudokinases"/>
</dbReference>
<feature type="region of interest" description="Disordered" evidence="6">
    <location>
        <begin position="87"/>
        <end position="156"/>
    </location>
</feature>
<proteinExistence type="predicted"/>
<dbReference type="Gene3D" id="1.10.510.10">
    <property type="entry name" value="Transferase(Phosphotransferase) domain 1"/>
    <property type="match status" value="1"/>
</dbReference>
<sequence length="627" mass="68072">MLESRPTQAPPAPVSEWSAEEVGKWVGAADGAALPQYQTVFVTNDITGDLLPSLLEGTVLKDELGISSFGHRTRLTKCIRDLLGGAGGSSSQSSSFASLGTPPSSPSPSYSSSSSSSSSLSTSSSSSVAAPSSPSAAATSPPTRSDPSSDESEGASLDQSLRIGYGELQLGKVLGKGFFGEVRQGTWRGSDVAVKVIYRREFRNSDQIQLFEKEIRVLSLLRHPHIVQFLGVCVDTERCIITELMGGGSLDELVLSQFHILEANPYLRTRIILNIARGLSKIGLNEKMTAAVGYLPFQAPEVFMGNDYTEKADVYSFGMNVWFLFSGNQPEHEVGSPLKMANLVAYKQHRPTMPERIPPFWRTLIAQCWAHTPESRPTFAQIIASIQDFKQRFGPADAEKGYLMDRLPRGRPDSSAVSGQVGDGAYIEVSDDEETSSGDSGSSGSRTYHSFGSGTDGPLSSPPPSSSAAVYVEVPPRPVAESPTASSAQAPAAEQAKPGREEKKTKKLRVRKKKITARNERLIKPRKGMTQKMIVIGNSCTSTDNKSVPYEWTVYARGIDNEDITPFVKQLRRRGWGVFDMGVLVTFHDGQVLKFRHSLSFSTDHPAERIYDICFPTTATLSDQGPQ</sequence>
<keyword evidence="10" id="KW-1185">Reference proteome</keyword>
<dbReference type="InterPro" id="IPR017441">
    <property type="entry name" value="Protein_kinase_ATP_BS"/>
</dbReference>
<name>L8HIA0_ACACF</name>
<feature type="compositionally biased region" description="Low complexity" evidence="6">
    <location>
        <begin position="89"/>
        <end position="146"/>
    </location>
</feature>
<dbReference type="SMART" id="SM00454">
    <property type="entry name" value="SAM"/>
    <property type="match status" value="1"/>
</dbReference>
<dbReference type="PROSITE" id="PS50011">
    <property type="entry name" value="PROTEIN_KINASE_DOM"/>
    <property type="match status" value="1"/>
</dbReference>
<organism evidence="9 10">
    <name type="scientific">Acanthamoeba castellanii (strain ATCC 30010 / Neff)</name>
    <dbReference type="NCBI Taxonomy" id="1257118"/>
    <lineage>
        <taxon>Eukaryota</taxon>
        <taxon>Amoebozoa</taxon>
        <taxon>Discosea</taxon>
        <taxon>Longamoebia</taxon>
        <taxon>Centramoebida</taxon>
        <taxon>Acanthamoebidae</taxon>
        <taxon>Acanthamoeba</taxon>
    </lineage>
</organism>
<dbReference type="InterPro" id="IPR011009">
    <property type="entry name" value="Kinase-like_dom_sf"/>
</dbReference>
<feature type="binding site" evidence="5">
    <location>
        <position position="195"/>
    </location>
    <ligand>
        <name>ATP</name>
        <dbReference type="ChEBI" id="CHEBI:30616"/>
    </ligand>
</feature>
<evidence type="ECO:0000313" key="9">
    <source>
        <dbReference type="EMBL" id="ELR24935.1"/>
    </source>
</evidence>
<reference evidence="9 10" key="1">
    <citation type="journal article" date="2013" name="Genome Biol.">
        <title>Genome of Acanthamoeba castellanii highlights extensive lateral gene transfer and early evolution of tyrosine kinase signaling.</title>
        <authorList>
            <person name="Clarke M."/>
            <person name="Lohan A.J."/>
            <person name="Liu B."/>
            <person name="Lagkouvardos I."/>
            <person name="Roy S."/>
            <person name="Zafar N."/>
            <person name="Bertelli C."/>
            <person name="Schilde C."/>
            <person name="Kianianmomeni A."/>
            <person name="Burglin T.R."/>
            <person name="Frech C."/>
            <person name="Turcotte B."/>
            <person name="Kopec K.O."/>
            <person name="Synnott J.M."/>
            <person name="Choo C."/>
            <person name="Paponov I."/>
            <person name="Finkler A."/>
            <person name="Soon Heng Tan C."/>
            <person name="Hutchins A.P."/>
            <person name="Weinmeier T."/>
            <person name="Rattei T."/>
            <person name="Chu J.S."/>
            <person name="Gimenez G."/>
            <person name="Irimia M."/>
            <person name="Rigden D.J."/>
            <person name="Fitzpatrick D.A."/>
            <person name="Lorenzo-Morales J."/>
            <person name="Bateman A."/>
            <person name="Chiu C.H."/>
            <person name="Tang P."/>
            <person name="Hegemann P."/>
            <person name="Fromm H."/>
            <person name="Raoult D."/>
            <person name="Greub G."/>
            <person name="Miranda-Saavedra D."/>
            <person name="Chen N."/>
            <person name="Nash P."/>
            <person name="Ginger M.L."/>
            <person name="Horn M."/>
            <person name="Schaap P."/>
            <person name="Caler L."/>
            <person name="Loftus B."/>
        </authorList>
    </citation>
    <scope>NUCLEOTIDE SEQUENCE [LARGE SCALE GENOMIC DNA]</scope>
    <source>
        <strain evidence="9 10">Neff</strain>
    </source>
</reference>
<dbReference type="RefSeq" id="XP_004356835.1">
    <property type="nucleotide sequence ID" value="XM_004356782.1"/>
</dbReference>
<dbReference type="PROSITE" id="PS00107">
    <property type="entry name" value="PROTEIN_KINASE_ATP"/>
    <property type="match status" value="1"/>
</dbReference>
<dbReference type="FunFam" id="3.30.200.20:FF:000180">
    <property type="entry name" value="serine/threonine-protein kinase STY46-like"/>
    <property type="match status" value="1"/>
</dbReference>
<evidence type="ECO:0000256" key="6">
    <source>
        <dbReference type="SAM" id="MobiDB-lite"/>
    </source>
</evidence>
<accession>L8HIA0</accession>
<dbReference type="SUPFAM" id="SSF47769">
    <property type="entry name" value="SAM/Pointed domain"/>
    <property type="match status" value="1"/>
</dbReference>
<dbReference type="PANTHER" id="PTHR44329:SF298">
    <property type="entry name" value="MIXED LINEAGE KINASE DOMAIN-LIKE PROTEIN"/>
    <property type="match status" value="1"/>
</dbReference>
<dbReference type="InterPro" id="IPR000719">
    <property type="entry name" value="Prot_kinase_dom"/>
</dbReference>
<dbReference type="STRING" id="1257118.L8HIA0"/>
<gene>
    <name evidence="9" type="ORF">ACA1_176130</name>
</gene>
<dbReference type="InterPro" id="IPR001245">
    <property type="entry name" value="Ser-Thr/Tyr_kinase_cat_dom"/>
</dbReference>
<dbReference type="KEGG" id="acan:ACA1_176130"/>
<keyword evidence="1" id="KW-0808">Transferase</keyword>
<keyword evidence="3 9" id="KW-0418">Kinase</keyword>
<keyword evidence="2 5" id="KW-0547">Nucleotide-binding</keyword>
<dbReference type="PROSITE" id="PS50105">
    <property type="entry name" value="SAM_DOMAIN"/>
    <property type="match status" value="1"/>
</dbReference>
<evidence type="ECO:0000256" key="2">
    <source>
        <dbReference type="ARBA" id="ARBA00022741"/>
    </source>
</evidence>
<evidence type="ECO:0000256" key="4">
    <source>
        <dbReference type="ARBA" id="ARBA00022840"/>
    </source>
</evidence>
<dbReference type="GO" id="GO:0004674">
    <property type="term" value="F:protein serine/threonine kinase activity"/>
    <property type="evidence" value="ECO:0007669"/>
    <property type="project" value="TreeGrafter"/>
</dbReference>
<feature type="compositionally biased region" description="Low complexity" evidence="6">
    <location>
        <begin position="480"/>
        <end position="496"/>
    </location>
</feature>
<evidence type="ECO:0000259" key="7">
    <source>
        <dbReference type="PROSITE" id="PS50011"/>
    </source>
</evidence>
<dbReference type="Pfam" id="PF07714">
    <property type="entry name" value="PK_Tyr_Ser-Thr"/>
    <property type="match status" value="2"/>
</dbReference>
<protein>
    <submittedName>
        <fullName evidence="9">Protein kinase domain containing protein</fullName>
    </submittedName>
</protein>
<evidence type="ECO:0000259" key="8">
    <source>
        <dbReference type="PROSITE" id="PS50105"/>
    </source>
</evidence>